<accession>A0A0F4ZHT0</accession>
<dbReference type="InterPro" id="IPR011032">
    <property type="entry name" value="GroES-like_sf"/>
</dbReference>
<keyword evidence="6" id="KW-1185">Reference proteome</keyword>
<dbReference type="SUPFAM" id="SSF51735">
    <property type="entry name" value="NAD(P)-binding Rossmann-fold domains"/>
    <property type="match status" value="1"/>
</dbReference>
<dbReference type="Gene3D" id="3.40.50.720">
    <property type="entry name" value="NAD(P)-binding Rossmann-like Domain"/>
    <property type="match status" value="1"/>
</dbReference>
<comment type="caution">
    <text evidence="5">The sequence shown here is derived from an EMBL/GenBank/DDBJ whole genome shotgun (WGS) entry which is preliminary data.</text>
</comment>
<dbReference type="CDD" id="cd05288">
    <property type="entry name" value="PGDH"/>
    <property type="match status" value="1"/>
</dbReference>
<organism evidence="5 6">
    <name type="scientific">Thielaviopsis punctulata</name>
    <dbReference type="NCBI Taxonomy" id="72032"/>
    <lineage>
        <taxon>Eukaryota</taxon>
        <taxon>Fungi</taxon>
        <taxon>Dikarya</taxon>
        <taxon>Ascomycota</taxon>
        <taxon>Pezizomycotina</taxon>
        <taxon>Sordariomycetes</taxon>
        <taxon>Hypocreomycetidae</taxon>
        <taxon>Microascales</taxon>
        <taxon>Ceratocystidaceae</taxon>
        <taxon>Thielaviopsis</taxon>
    </lineage>
</organism>
<evidence type="ECO:0000256" key="1">
    <source>
        <dbReference type="ARBA" id="ARBA00023002"/>
    </source>
</evidence>
<evidence type="ECO:0000256" key="3">
    <source>
        <dbReference type="ARBA" id="ARBA00083301"/>
    </source>
</evidence>
<evidence type="ECO:0000256" key="2">
    <source>
        <dbReference type="ARBA" id="ARBA00069006"/>
    </source>
</evidence>
<dbReference type="PANTHER" id="PTHR43205">
    <property type="entry name" value="PROSTAGLANDIN REDUCTASE"/>
    <property type="match status" value="1"/>
</dbReference>
<gene>
    <name evidence="5" type="ORF">TD95_002794</name>
</gene>
<dbReference type="EMBL" id="LAEV01000488">
    <property type="protein sequence ID" value="KKA30149.1"/>
    <property type="molecule type" value="Genomic_DNA"/>
</dbReference>
<feature type="domain" description="Enoyl reductase (ER)" evidence="4">
    <location>
        <begin position="57"/>
        <end position="342"/>
    </location>
</feature>
<protein>
    <recommendedName>
        <fullName evidence="2">Dehydrogenase FUB6</fullName>
    </recommendedName>
    <alternativeName>
        <fullName evidence="3">Fusaric acid biosynthesis protein 6</fullName>
    </alternativeName>
</protein>
<evidence type="ECO:0000313" key="5">
    <source>
        <dbReference type="EMBL" id="KKA30149.1"/>
    </source>
</evidence>
<dbReference type="Proteomes" id="UP000033483">
    <property type="component" value="Unassembled WGS sequence"/>
</dbReference>
<dbReference type="Pfam" id="PF00107">
    <property type="entry name" value="ADH_zinc_N"/>
    <property type="match status" value="1"/>
</dbReference>
<dbReference type="Gene3D" id="3.90.180.10">
    <property type="entry name" value="Medium-chain alcohol dehydrogenases, catalytic domain"/>
    <property type="match status" value="1"/>
</dbReference>
<evidence type="ECO:0000259" key="4">
    <source>
        <dbReference type="SMART" id="SM00829"/>
    </source>
</evidence>
<dbReference type="FunFam" id="3.40.50.720:FF:000121">
    <property type="entry name" value="Prostaglandin reductase 2"/>
    <property type="match status" value="1"/>
</dbReference>
<dbReference type="SMART" id="SM00829">
    <property type="entry name" value="PKS_ER"/>
    <property type="match status" value="1"/>
</dbReference>
<evidence type="ECO:0000313" key="6">
    <source>
        <dbReference type="Proteomes" id="UP000033483"/>
    </source>
</evidence>
<dbReference type="PANTHER" id="PTHR43205:SF7">
    <property type="entry name" value="PROSTAGLANDIN REDUCTASE 1"/>
    <property type="match status" value="1"/>
</dbReference>
<name>A0A0F4ZHT0_9PEZI</name>
<dbReference type="AlphaFoldDB" id="A0A0F4ZHT0"/>
<dbReference type="InterPro" id="IPR013149">
    <property type="entry name" value="ADH-like_C"/>
</dbReference>
<reference evidence="5 6" key="1">
    <citation type="submission" date="2015-03" db="EMBL/GenBank/DDBJ databases">
        <authorList>
            <person name="Radwan O."/>
            <person name="Al-Naeli F.A."/>
            <person name="Rendon G.A."/>
            <person name="Fields C."/>
        </authorList>
    </citation>
    <scope>NUCLEOTIDE SEQUENCE [LARGE SCALE GENOMIC DNA]</scope>
    <source>
        <strain evidence="5">CR-DP1</strain>
    </source>
</reference>
<dbReference type="Pfam" id="PF16884">
    <property type="entry name" value="ADH_N_2"/>
    <property type="match status" value="1"/>
</dbReference>
<dbReference type="InterPro" id="IPR036291">
    <property type="entry name" value="NAD(P)-bd_dom_sf"/>
</dbReference>
<dbReference type="InterPro" id="IPR041694">
    <property type="entry name" value="ADH_N_2"/>
</dbReference>
<dbReference type="SUPFAM" id="SSF50129">
    <property type="entry name" value="GroES-like"/>
    <property type="match status" value="1"/>
</dbReference>
<sequence>MVSNKGVIYKKVPERAPVAGEHLAIEDRPIDLSAATALPGGLFVEVLWASLDPYMRARLRDPKIPSYSPPYDLDAPISGFNVCRVLHSDTPAYAVGEIIVTPSALAEYSPVPAVALGYANKIKETFGLHLGHFTGALGMPGATAYEGLYRIGQPKKGETVFVSSAAGAVGQLVGQLAKSEGCTVIGSVGSQDKLDFVTKELGFDAAFNYKEETPAEALARLAPNGVDIYFDNVGGEHLDAALAKMNTKGRVICCGMISQYNTPANERYALKNVIQIVSNQLHIEGFIVKYNQETVDKLREHVGPLIKDGKIKAKLDVTPSIDQAAEGFVGMLSGANFGKVVVKVHGE</sequence>
<dbReference type="InterPro" id="IPR020843">
    <property type="entry name" value="ER"/>
</dbReference>
<dbReference type="InterPro" id="IPR045010">
    <property type="entry name" value="MDR_fam"/>
</dbReference>
<keyword evidence="1" id="KW-0560">Oxidoreductase</keyword>
<dbReference type="GO" id="GO:0016628">
    <property type="term" value="F:oxidoreductase activity, acting on the CH-CH group of donors, NAD or NADP as acceptor"/>
    <property type="evidence" value="ECO:0007669"/>
    <property type="project" value="InterPro"/>
</dbReference>
<proteinExistence type="predicted"/>
<dbReference type="OrthoDB" id="809632at2759"/>